<sequence>MKKIIFIGALSLILLTSCKKTKTMDDLSGLRDSNKTVNYIVVTDEERDDTIFILTGEKREREEKTNFEIPADLDEEKSELNTDINSPKKNERPQEEDKTPIETNEITIEPPEDRNPIEENHLGNTGEDSPNEDPEVSLPDGEDGAISLQD</sequence>
<organism evidence="2 3">
    <name type="scientific">Citroniella saccharovorans</name>
    <dbReference type="NCBI Taxonomy" id="2053367"/>
    <lineage>
        <taxon>Bacteria</taxon>
        <taxon>Bacillati</taxon>
        <taxon>Bacillota</taxon>
        <taxon>Tissierellia</taxon>
        <taxon>Tissierellales</taxon>
        <taxon>Peptoniphilaceae</taxon>
        <taxon>Citroniella</taxon>
    </lineage>
</organism>
<gene>
    <name evidence="2" type="ORF">VLK81_02815</name>
</gene>
<dbReference type="RefSeq" id="WP_324619048.1">
    <property type="nucleotide sequence ID" value="NZ_JAYKOT010000003.1"/>
</dbReference>
<feature type="compositionally biased region" description="Basic and acidic residues" evidence="1">
    <location>
        <begin position="56"/>
        <end position="66"/>
    </location>
</feature>
<name>A0AAW9MS37_9FIRM</name>
<evidence type="ECO:0008006" key="4">
    <source>
        <dbReference type="Google" id="ProtNLM"/>
    </source>
</evidence>
<dbReference type="AlphaFoldDB" id="A0AAW9MS37"/>
<feature type="region of interest" description="Disordered" evidence="1">
    <location>
        <begin position="56"/>
        <end position="150"/>
    </location>
</feature>
<comment type="caution">
    <text evidence="2">The sequence shown here is derived from an EMBL/GenBank/DDBJ whole genome shotgun (WGS) entry which is preliminary data.</text>
</comment>
<evidence type="ECO:0000256" key="1">
    <source>
        <dbReference type="SAM" id="MobiDB-lite"/>
    </source>
</evidence>
<feature type="compositionally biased region" description="Basic and acidic residues" evidence="1">
    <location>
        <begin position="111"/>
        <end position="121"/>
    </location>
</feature>
<dbReference type="EMBL" id="JAYKOT010000003">
    <property type="protein sequence ID" value="MEB3428966.1"/>
    <property type="molecule type" value="Genomic_DNA"/>
</dbReference>
<feature type="compositionally biased region" description="Basic and acidic residues" evidence="1">
    <location>
        <begin position="86"/>
        <end position="100"/>
    </location>
</feature>
<protein>
    <recommendedName>
        <fullName evidence="4">Lipoprotein</fullName>
    </recommendedName>
</protein>
<evidence type="ECO:0000313" key="2">
    <source>
        <dbReference type="EMBL" id="MEB3428966.1"/>
    </source>
</evidence>
<evidence type="ECO:0000313" key="3">
    <source>
        <dbReference type="Proteomes" id="UP001357733"/>
    </source>
</evidence>
<accession>A0AAW9MS37</accession>
<dbReference type="Proteomes" id="UP001357733">
    <property type="component" value="Unassembled WGS sequence"/>
</dbReference>
<feature type="compositionally biased region" description="Acidic residues" evidence="1">
    <location>
        <begin position="129"/>
        <end position="143"/>
    </location>
</feature>
<keyword evidence="3" id="KW-1185">Reference proteome</keyword>
<reference evidence="2 3" key="1">
    <citation type="submission" date="2024-01" db="EMBL/GenBank/DDBJ databases">
        <title>Complete genome sequence of Citroniella saccharovorans strain M6.X9, isolated from human fecal sample.</title>
        <authorList>
            <person name="Cheng G."/>
            <person name="Westerholm M."/>
            <person name="Schnurer A."/>
        </authorList>
    </citation>
    <scope>NUCLEOTIDE SEQUENCE [LARGE SCALE GENOMIC DNA]</scope>
    <source>
        <strain evidence="2 3">DSM 29873</strain>
    </source>
</reference>
<proteinExistence type="predicted"/>
<dbReference type="PROSITE" id="PS51257">
    <property type="entry name" value="PROKAR_LIPOPROTEIN"/>
    <property type="match status" value="1"/>
</dbReference>